<dbReference type="EMBL" id="JAJAGQ010000022">
    <property type="protein sequence ID" value="KAJ8530086.1"/>
    <property type="molecule type" value="Genomic_DNA"/>
</dbReference>
<feature type="compositionally biased region" description="Polar residues" evidence="1">
    <location>
        <begin position="1"/>
        <end position="10"/>
    </location>
</feature>
<organism evidence="2 3">
    <name type="scientific">Anisodus acutangulus</name>
    <dbReference type="NCBI Taxonomy" id="402998"/>
    <lineage>
        <taxon>Eukaryota</taxon>
        <taxon>Viridiplantae</taxon>
        <taxon>Streptophyta</taxon>
        <taxon>Embryophyta</taxon>
        <taxon>Tracheophyta</taxon>
        <taxon>Spermatophyta</taxon>
        <taxon>Magnoliopsida</taxon>
        <taxon>eudicotyledons</taxon>
        <taxon>Gunneridae</taxon>
        <taxon>Pentapetalae</taxon>
        <taxon>asterids</taxon>
        <taxon>lamiids</taxon>
        <taxon>Solanales</taxon>
        <taxon>Solanaceae</taxon>
        <taxon>Solanoideae</taxon>
        <taxon>Hyoscyameae</taxon>
        <taxon>Anisodus</taxon>
    </lineage>
</organism>
<evidence type="ECO:0000256" key="1">
    <source>
        <dbReference type="SAM" id="MobiDB-lite"/>
    </source>
</evidence>
<sequence>MEIFPYNQTHPKQDTQNHKEHTMDEMQKNKSQEDDWHTVTFPKKKQINRKFNPNRGPAKPTTRPPTDTSAANHPPPVSASGINVKIFEAGTGYDNY</sequence>
<reference evidence="3" key="1">
    <citation type="journal article" date="2023" name="Proc. Natl. Acad. Sci. U.S.A.">
        <title>Genomic and structural basis for evolution of tropane alkaloid biosynthesis.</title>
        <authorList>
            <person name="Wanga Y.-J."/>
            <person name="Taina T."/>
            <person name="Yua J.-Y."/>
            <person name="Lia J."/>
            <person name="Xua B."/>
            <person name="Chenc J."/>
            <person name="D'Auriad J.C."/>
            <person name="Huanga J.-P."/>
            <person name="Huanga S.-X."/>
        </authorList>
    </citation>
    <scope>NUCLEOTIDE SEQUENCE [LARGE SCALE GENOMIC DNA]</scope>
    <source>
        <strain evidence="3">cv. KIB-2019</strain>
    </source>
</reference>
<accession>A0A9Q1L7Q5</accession>
<dbReference type="AlphaFoldDB" id="A0A9Q1L7Q5"/>
<dbReference type="Proteomes" id="UP001152561">
    <property type="component" value="Unassembled WGS sequence"/>
</dbReference>
<evidence type="ECO:0000313" key="3">
    <source>
        <dbReference type="Proteomes" id="UP001152561"/>
    </source>
</evidence>
<keyword evidence="3" id="KW-1185">Reference proteome</keyword>
<protein>
    <submittedName>
        <fullName evidence="2">Uncharacterized protein</fullName>
    </submittedName>
</protein>
<evidence type="ECO:0000313" key="2">
    <source>
        <dbReference type="EMBL" id="KAJ8530086.1"/>
    </source>
</evidence>
<comment type="caution">
    <text evidence="2">The sequence shown here is derived from an EMBL/GenBank/DDBJ whole genome shotgun (WGS) entry which is preliminary data.</text>
</comment>
<feature type="compositionally biased region" description="Basic and acidic residues" evidence="1">
    <location>
        <begin position="11"/>
        <end position="37"/>
    </location>
</feature>
<proteinExistence type="predicted"/>
<feature type="region of interest" description="Disordered" evidence="1">
    <location>
        <begin position="1"/>
        <end position="83"/>
    </location>
</feature>
<name>A0A9Q1L7Q5_9SOLA</name>
<gene>
    <name evidence="2" type="ORF">K7X08_036921</name>
</gene>